<dbReference type="Proteomes" id="UP000236736">
    <property type="component" value="Unassembled WGS sequence"/>
</dbReference>
<feature type="signal peptide" evidence="2">
    <location>
        <begin position="1"/>
        <end position="20"/>
    </location>
</feature>
<dbReference type="InterPro" id="IPR011623">
    <property type="entry name" value="7TMR_DISM_rcpt_extracell_dom1"/>
</dbReference>
<protein>
    <submittedName>
        <fullName evidence="5">7TM diverse intracellular signalling</fullName>
    </submittedName>
</protein>
<dbReference type="Pfam" id="PF06580">
    <property type="entry name" value="His_kinase"/>
    <property type="match status" value="1"/>
</dbReference>
<proteinExistence type="predicted"/>
<dbReference type="AlphaFoldDB" id="A0A1H6A8R0"/>
<dbReference type="EMBL" id="FNVR01000038">
    <property type="protein sequence ID" value="SEG44425.1"/>
    <property type="molecule type" value="Genomic_DNA"/>
</dbReference>
<dbReference type="STRING" id="1120964.GCA_001313265_06837"/>
<keyword evidence="1" id="KW-0812">Transmembrane</keyword>
<evidence type="ECO:0000259" key="3">
    <source>
        <dbReference type="Pfam" id="PF06580"/>
    </source>
</evidence>
<feature type="transmembrane region" description="Helical" evidence="1">
    <location>
        <begin position="346"/>
        <end position="365"/>
    </location>
</feature>
<dbReference type="PANTHER" id="PTHR34220">
    <property type="entry name" value="SENSOR HISTIDINE KINASE YPDA"/>
    <property type="match status" value="1"/>
</dbReference>
<feature type="transmembrane region" description="Helical" evidence="1">
    <location>
        <begin position="217"/>
        <end position="234"/>
    </location>
</feature>
<sequence length="606" mass="70311">MKNAWFFLFFLSFMSTATFSKDLSANYQVTLYPKVLRLENPISIDSVLELSSLGYFDQAEPPGVADRNFEYWFEIDFSDHFDLLLKTDTIYFYPGGVEISHLYIFQNGNIKELNLTLMAKNDLKRNTYQNIHYLPISGSDLIEGSKLFVKSSYLRATPDLNKKIFAFSTPEAHHLLAGYISPESFKVQVLAYFFLGVAAVLMIFNLILFFYVKEFQFIYYSSFLLFQLIYYSRISPNLADYFGFDFPWFYFWLTTISQLLINFFYLLFIRHFLEFQKVLPRFDFVVRSIAWLLIGWVLINTMIIFFNPYSLLQSLLMDAQRYFMAGFAFFGIGYLWFVYPSKLKYFVIAGTLVFTSGALMTMFFLKLDYMIAGSAIESTIFALGLSYKIKSINLQKQSAEKEAFQTKLGALRAQINPHFIFNSLSSIQHLISSGQREAALTYLTKFSKFVRQVLENSIDVHVTLEKEVELLKVYLDLESLRFDHTFSYQIDFPEDSNLSYQEVPMLIVQPFVENAIKHGLMPKESGERKVWIRFFDRADHLLCEVEDNGIGRKASAAAKGTIHRPSRGMVLTEERLKMINGVENQAQILIEDLHEGTKISIKLPKL</sequence>
<feature type="transmembrane region" description="Helical" evidence="1">
    <location>
        <begin position="289"/>
        <end position="310"/>
    </location>
</feature>
<keyword evidence="1" id="KW-1133">Transmembrane helix</keyword>
<feature type="transmembrane region" description="Helical" evidence="1">
    <location>
        <begin position="189"/>
        <end position="210"/>
    </location>
</feature>
<dbReference type="Pfam" id="PF07695">
    <property type="entry name" value="7TMR-DISM_7TM"/>
    <property type="match status" value="1"/>
</dbReference>
<evidence type="ECO:0000259" key="4">
    <source>
        <dbReference type="Pfam" id="PF07695"/>
    </source>
</evidence>
<evidence type="ECO:0000313" key="5">
    <source>
        <dbReference type="EMBL" id="SEG44425.1"/>
    </source>
</evidence>
<dbReference type="RefSeq" id="WP_103926517.1">
    <property type="nucleotide sequence ID" value="NZ_FNVR01000038.1"/>
</dbReference>
<feature type="domain" description="Signal transduction histidine kinase internal region" evidence="3">
    <location>
        <begin position="407"/>
        <end position="485"/>
    </location>
</feature>
<dbReference type="Gene3D" id="3.30.565.10">
    <property type="entry name" value="Histidine kinase-like ATPase, C-terminal domain"/>
    <property type="match status" value="1"/>
</dbReference>
<dbReference type="SUPFAM" id="SSF55874">
    <property type="entry name" value="ATPase domain of HSP90 chaperone/DNA topoisomerase II/histidine kinase"/>
    <property type="match status" value="1"/>
</dbReference>
<feature type="transmembrane region" description="Helical" evidence="1">
    <location>
        <begin position="322"/>
        <end position="339"/>
    </location>
</feature>
<dbReference type="OrthoDB" id="6190788at2"/>
<organism evidence="5 6">
    <name type="scientific">Algoriphagus boritolerans DSM 17298 = JCM 18970</name>
    <dbReference type="NCBI Taxonomy" id="1120964"/>
    <lineage>
        <taxon>Bacteria</taxon>
        <taxon>Pseudomonadati</taxon>
        <taxon>Bacteroidota</taxon>
        <taxon>Cytophagia</taxon>
        <taxon>Cytophagales</taxon>
        <taxon>Cyclobacteriaceae</taxon>
        <taxon>Algoriphagus</taxon>
    </lineage>
</organism>
<keyword evidence="1" id="KW-0472">Membrane</keyword>
<evidence type="ECO:0000256" key="2">
    <source>
        <dbReference type="SAM" id="SignalP"/>
    </source>
</evidence>
<evidence type="ECO:0000256" key="1">
    <source>
        <dbReference type="SAM" id="Phobius"/>
    </source>
</evidence>
<keyword evidence="2" id="KW-0732">Signal</keyword>
<gene>
    <name evidence="5" type="ORF">SAMN03080598_03959</name>
</gene>
<accession>A0A1H6A8R0</accession>
<feature type="chain" id="PRO_5009292444" evidence="2">
    <location>
        <begin position="21"/>
        <end position="606"/>
    </location>
</feature>
<dbReference type="InterPro" id="IPR010559">
    <property type="entry name" value="Sig_transdc_His_kin_internal"/>
</dbReference>
<dbReference type="InterPro" id="IPR036890">
    <property type="entry name" value="HATPase_C_sf"/>
</dbReference>
<evidence type="ECO:0000313" key="6">
    <source>
        <dbReference type="Proteomes" id="UP000236736"/>
    </source>
</evidence>
<keyword evidence="6" id="KW-1185">Reference proteome</keyword>
<dbReference type="InterPro" id="IPR050640">
    <property type="entry name" value="Bact_2-comp_sensor_kinase"/>
</dbReference>
<reference evidence="6" key="1">
    <citation type="submission" date="2016-10" db="EMBL/GenBank/DDBJ databases">
        <authorList>
            <person name="Varghese N."/>
            <person name="Submissions S."/>
        </authorList>
    </citation>
    <scope>NUCLEOTIDE SEQUENCE [LARGE SCALE GENOMIC DNA]</scope>
    <source>
        <strain evidence="6">DSM 17298</strain>
    </source>
</reference>
<feature type="domain" description="7TM-DISM receptor extracellular" evidence="4">
    <location>
        <begin position="190"/>
        <end position="387"/>
    </location>
</feature>
<dbReference type="GO" id="GO:0016020">
    <property type="term" value="C:membrane"/>
    <property type="evidence" value="ECO:0007669"/>
    <property type="project" value="InterPro"/>
</dbReference>
<dbReference type="GO" id="GO:0000155">
    <property type="term" value="F:phosphorelay sensor kinase activity"/>
    <property type="evidence" value="ECO:0007669"/>
    <property type="project" value="InterPro"/>
</dbReference>
<feature type="transmembrane region" description="Helical" evidence="1">
    <location>
        <begin position="246"/>
        <end position="268"/>
    </location>
</feature>
<dbReference type="PANTHER" id="PTHR34220:SF7">
    <property type="entry name" value="SENSOR HISTIDINE KINASE YPDA"/>
    <property type="match status" value="1"/>
</dbReference>
<name>A0A1H6A8R0_9BACT</name>